<name>A0A2U1AU22_9BACT</name>
<dbReference type="RefSeq" id="WP_116884534.1">
    <property type="nucleotide sequence ID" value="NZ_CABMMC010000007.1"/>
</dbReference>
<reference evidence="1 2" key="1">
    <citation type="submission" date="2018-04" db="EMBL/GenBank/DDBJ databases">
        <title>Genomic Encyclopedia of Type Strains, Phase IV (KMG-IV): sequencing the most valuable type-strain genomes for metagenomic binning, comparative biology and taxonomic classification.</title>
        <authorList>
            <person name="Goeker M."/>
        </authorList>
    </citation>
    <scope>NUCLEOTIDE SEQUENCE [LARGE SCALE GENOMIC DNA]</scope>
    <source>
        <strain evidence="1 2">DSM 14823</strain>
    </source>
</reference>
<protein>
    <submittedName>
        <fullName evidence="1">Uncharacterized protein</fullName>
    </submittedName>
</protein>
<dbReference type="EMBL" id="QEKH01000019">
    <property type="protein sequence ID" value="PVY39767.1"/>
    <property type="molecule type" value="Genomic_DNA"/>
</dbReference>
<evidence type="ECO:0000313" key="2">
    <source>
        <dbReference type="Proteomes" id="UP000245959"/>
    </source>
</evidence>
<proteinExistence type="predicted"/>
<evidence type="ECO:0000313" key="1">
    <source>
        <dbReference type="EMBL" id="PVY39767.1"/>
    </source>
</evidence>
<gene>
    <name evidence="1" type="ORF">C8D82_1198</name>
</gene>
<dbReference type="Proteomes" id="UP000245959">
    <property type="component" value="Unassembled WGS sequence"/>
</dbReference>
<dbReference type="GeneID" id="78295827"/>
<dbReference type="AlphaFoldDB" id="A0A2U1AU22"/>
<sequence>MGMIEIEIEFNELRKRNIVRFDRNDDWYPYLLVNTARAYFDLNGNKISVLSRDFSLCRDMAHVKREQNYWSRIHREKEYADQRKIYRILLERCGQIDRDWHSIEVSEAEFIAEYQRRNRR</sequence>
<organism evidence="1 2">
    <name type="scientific">Victivallis vadensis</name>
    <dbReference type="NCBI Taxonomy" id="172901"/>
    <lineage>
        <taxon>Bacteria</taxon>
        <taxon>Pseudomonadati</taxon>
        <taxon>Lentisphaerota</taxon>
        <taxon>Lentisphaeria</taxon>
        <taxon>Victivallales</taxon>
        <taxon>Victivallaceae</taxon>
        <taxon>Victivallis</taxon>
    </lineage>
</organism>
<keyword evidence="2" id="KW-1185">Reference proteome</keyword>
<accession>A0A2U1AU22</accession>
<comment type="caution">
    <text evidence="1">The sequence shown here is derived from an EMBL/GenBank/DDBJ whole genome shotgun (WGS) entry which is preliminary data.</text>
</comment>